<comment type="caution">
    <text evidence="2">The sequence shown here is derived from an EMBL/GenBank/DDBJ whole genome shotgun (WGS) entry which is preliminary data.</text>
</comment>
<dbReference type="InParanoid" id="A0A2P6MY24"/>
<sequence>MSFQEPWNKVQNRLFQMHISYEERENELKDLYAELKREDDEIRGLFAKRVARSIQQKKDTAPTLIPRFPQ</sequence>
<proteinExistence type="predicted"/>
<gene>
    <name evidence="2" type="ORF">PROFUN_14991</name>
</gene>
<dbReference type="EMBL" id="MDYQ01000312">
    <property type="protein sequence ID" value="PRP76614.1"/>
    <property type="molecule type" value="Genomic_DNA"/>
</dbReference>
<organism evidence="2 3">
    <name type="scientific">Planoprotostelium fungivorum</name>
    <dbReference type="NCBI Taxonomy" id="1890364"/>
    <lineage>
        <taxon>Eukaryota</taxon>
        <taxon>Amoebozoa</taxon>
        <taxon>Evosea</taxon>
        <taxon>Variosea</taxon>
        <taxon>Cavosteliida</taxon>
        <taxon>Cavosteliaceae</taxon>
        <taxon>Planoprotostelium</taxon>
    </lineage>
</organism>
<feature type="coiled-coil region" evidence="1">
    <location>
        <begin position="18"/>
        <end position="48"/>
    </location>
</feature>
<accession>A0A2P6MY24</accession>
<keyword evidence="1" id="KW-0175">Coiled coil</keyword>
<name>A0A2P6MY24_9EUKA</name>
<dbReference type="Proteomes" id="UP000241769">
    <property type="component" value="Unassembled WGS sequence"/>
</dbReference>
<evidence type="ECO:0000313" key="3">
    <source>
        <dbReference type="Proteomes" id="UP000241769"/>
    </source>
</evidence>
<dbReference type="AlphaFoldDB" id="A0A2P6MY24"/>
<protein>
    <submittedName>
        <fullName evidence="2">Uncharacterized protein</fullName>
    </submittedName>
</protein>
<evidence type="ECO:0000313" key="2">
    <source>
        <dbReference type="EMBL" id="PRP76614.1"/>
    </source>
</evidence>
<keyword evidence="3" id="KW-1185">Reference proteome</keyword>
<evidence type="ECO:0000256" key="1">
    <source>
        <dbReference type="SAM" id="Coils"/>
    </source>
</evidence>
<reference evidence="2 3" key="1">
    <citation type="journal article" date="2018" name="Genome Biol. Evol.">
        <title>Multiple Roots of Fruiting Body Formation in Amoebozoa.</title>
        <authorList>
            <person name="Hillmann F."/>
            <person name="Forbes G."/>
            <person name="Novohradska S."/>
            <person name="Ferling I."/>
            <person name="Riege K."/>
            <person name="Groth M."/>
            <person name="Westermann M."/>
            <person name="Marz M."/>
            <person name="Spaller T."/>
            <person name="Winckler T."/>
            <person name="Schaap P."/>
            <person name="Glockner G."/>
        </authorList>
    </citation>
    <scope>NUCLEOTIDE SEQUENCE [LARGE SCALE GENOMIC DNA]</scope>
    <source>
        <strain evidence="2 3">Jena</strain>
    </source>
</reference>